<keyword evidence="6" id="KW-1185">Reference proteome</keyword>
<dbReference type="InterPro" id="IPR003439">
    <property type="entry name" value="ABC_transporter-like_ATP-bd"/>
</dbReference>
<dbReference type="InterPro" id="IPR027417">
    <property type="entry name" value="P-loop_NTPase"/>
</dbReference>
<organism evidence="5 6">
    <name type="scientific">Pseudonocardia acidicola</name>
    <dbReference type="NCBI Taxonomy" id="2724939"/>
    <lineage>
        <taxon>Bacteria</taxon>
        <taxon>Bacillati</taxon>
        <taxon>Actinomycetota</taxon>
        <taxon>Actinomycetes</taxon>
        <taxon>Pseudonocardiales</taxon>
        <taxon>Pseudonocardiaceae</taxon>
        <taxon>Pseudonocardia</taxon>
    </lineage>
</organism>
<dbReference type="RefSeq" id="WP_169380310.1">
    <property type="nucleotide sequence ID" value="NZ_JAAXLA010000007.1"/>
</dbReference>
<comment type="caution">
    <text evidence="5">The sequence shown here is derived from an EMBL/GenBank/DDBJ whole genome shotgun (WGS) entry which is preliminary data.</text>
</comment>
<protein>
    <submittedName>
        <fullName evidence="5">ABC transporter ATP-binding protein</fullName>
    </submittedName>
</protein>
<dbReference type="SMART" id="SM00382">
    <property type="entry name" value="AAA"/>
    <property type="match status" value="1"/>
</dbReference>
<evidence type="ECO:0000259" key="4">
    <source>
        <dbReference type="PROSITE" id="PS50893"/>
    </source>
</evidence>
<dbReference type="PROSITE" id="PS00211">
    <property type="entry name" value="ABC_TRANSPORTER_1"/>
    <property type="match status" value="1"/>
</dbReference>
<dbReference type="Proteomes" id="UP000820669">
    <property type="component" value="Unassembled WGS sequence"/>
</dbReference>
<evidence type="ECO:0000256" key="2">
    <source>
        <dbReference type="ARBA" id="ARBA00022741"/>
    </source>
</evidence>
<feature type="domain" description="ABC transporter" evidence="4">
    <location>
        <begin position="1"/>
        <end position="241"/>
    </location>
</feature>
<proteinExistence type="predicted"/>
<dbReference type="Gene3D" id="3.40.50.300">
    <property type="entry name" value="P-loop containing nucleotide triphosphate hydrolases"/>
    <property type="match status" value="1"/>
</dbReference>
<dbReference type="Pfam" id="PF12399">
    <property type="entry name" value="BCA_ABC_TP_C"/>
    <property type="match status" value="1"/>
</dbReference>
<keyword evidence="2" id="KW-0547">Nucleotide-binding</keyword>
<evidence type="ECO:0000256" key="1">
    <source>
        <dbReference type="ARBA" id="ARBA00022448"/>
    </source>
</evidence>
<keyword evidence="1" id="KW-0813">Transport</keyword>
<dbReference type="InterPro" id="IPR017871">
    <property type="entry name" value="ABC_transporter-like_CS"/>
</dbReference>
<reference evidence="5 6" key="1">
    <citation type="submission" date="2020-04" db="EMBL/GenBank/DDBJ databases">
        <authorList>
            <person name="Klaysubun C."/>
            <person name="Duangmal K."/>
            <person name="Lipun K."/>
        </authorList>
    </citation>
    <scope>NUCLEOTIDE SEQUENCE [LARGE SCALE GENOMIC DNA]</scope>
    <source>
        <strain evidence="5 6">K10HN5</strain>
    </source>
</reference>
<dbReference type="Pfam" id="PF00005">
    <property type="entry name" value="ABC_tran"/>
    <property type="match status" value="1"/>
</dbReference>
<dbReference type="InterPro" id="IPR051120">
    <property type="entry name" value="ABC_AA/LPS_Transport"/>
</dbReference>
<dbReference type="SUPFAM" id="SSF52540">
    <property type="entry name" value="P-loop containing nucleoside triphosphate hydrolases"/>
    <property type="match status" value="1"/>
</dbReference>
<dbReference type="PANTHER" id="PTHR45772:SF9">
    <property type="entry name" value="CONSERVED COMPONENT OF ABC TRANSPORTER FOR NATURAL AMINO ACIDS"/>
    <property type="match status" value="1"/>
</dbReference>
<dbReference type="InterPro" id="IPR003593">
    <property type="entry name" value="AAA+_ATPase"/>
</dbReference>
<dbReference type="GO" id="GO:0005524">
    <property type="term" value="F:ATP binding"/>
    <property type="evidence" value="ECO:0007669"/>
    <property type="project" value="UniProtKB-KW"/>
</dbReference>
<gene>
    <name evidence="5" type="ORF">HF526_05995</name>
</gene>
<keyword evidence="3 5" id="KW-0067">ATP-binding</keyword>
<dbReference type="EMBL" id="JAAXLA010000007">
    <property type="protein sequence ID" value="NMH96869.1"/>
    <property type="molecule type" value="Genomic_DNA"/>
</dbReference>
<evidence type="ECO:0000256" key="3">
    <source>
        <dbReference type="ARBA" id="ARBA00022840"/>
    </source>
</evidence>
<dbReference type="PANTHER" id="PTHR45772">
    <property type="entry name" value="CONSERVED COMPONENT OF ABC TRANSPORTER FOR NATURAL AMINO ACIDS-RELATED"/>
    <property type="match status" value="1"/>
</dbReference>
<dbReference type="CDD" id="cd03219">
    <property type="entry name" value="ABC_Mj1267_LivG_branched"/>
    <property type="match status" value="1"/>
</dbReference>
<sequence>MAFGGVLALRQVSLSVGRGQIIGLIGPNGAGKTTLFNLVSGYYRPTAGEIVFDGTPLPGASRHKITRLGIARTFQNLRVFDRMTVRENVLVGADAHHRTGLVNALFRLPRHRREEARGRAIADESLRLVGLSDRAEELAANLSYGEQRRLEIARALATGPQLLLLDEPAAGSNPAEKDRLVELIREIRRRGHAVLVIEHDMGMVMDVCQRIVVLDFGMVIAEGRPADIQSDPAVIEAYLGASTLEPTETT</sequence>
<dbReference type="PROSITE" id="PS50893">
    <property type="entry name" value="ABC_TRANSPORTER_2"/>
    <property type="match status" value="1"/>
</dbReference>
<name>A0ABX1S7I2_9PSEU</name>
<accession>A0ABX1S7I2</accession>
<evidence type="ECO:0000313" key="5">
    <source>
        <dbReference type="EMBL" id="NMH96869.1"/>
    </source>
</evidence>
<dbReference type="InterPro" id="IPR032823">
    <property type="entry name" value="BCA_ABC_TP_C"/>
</dbReference>
<evidence type="ECO:0000313" key="6">
    <source>
        <dbReference type="Proteomes" id="UP000820669"/>
    </source>
</evidence>